<dbReference type="Gene3D" id="1.10.10.60">
    <property type="entry name" value="Homeodomain-like"/>
    <property type="match status" value="2"/>
</dbReference>
<dbReference type="Proteomes" id="UP000318733">
    <property type="component" value="Unassembled WGS sequence"/>
</dbReference>
<gene>
    <name evidence="5" type="ORF">FO440_09790</name>
</gene>
<dbReference type="InterPro" id="IPR009057">
    <property type="entry name" value="Homeodomain-like_sf"/>
</dbReference>
<keyword evidence="3" id="KW-0804">Transcription</keyword>
<dbReference type="SMART" id="SM00342">
    <property type="entry name" value="HTH_ARAC"/>
    <property type="match status" value="1"/>
</dbReference>
<dbReference type="PANTHER" id="PTHR43280:SF30">
    <property type="entry name" value="MMSAB OPERON REGULATORY PROTEIN"/>
    <property type="match status" value="1"/>
</dbReference>
<sequence length="136" mass="15932">MFVNLLFIQFLTSFLFNERLSATQKVDSDDFLDKSVGFMQGNLDKALALTEIADFLNYSVSHFSFRFKNKTSFSPIEYFNDLKIQKACQYLRFTELRVKEIAEKIDFEDAFYFSRLFTGVMGSSPRAYRNSFVKVK</sequence>
<dbReference type="GO" id="GO:0043565">
    <property type="term" value="F:sequence-specific DNA binding"/>
    <property type="evidence" value="ECO:0007669"/>
    <property type="project" value="InterPro"/>
</dbReference>
<organism evidence="5 6">
    <name type="scientific">Mucilaginibacter corticis</name>
    <dbReference type="NCBI Taxonomy" id="2597670"/>
    <lineage>
        <taxon>Bacteria</taxon>
        <taxon>Pseudomonadati</taxon>
        <taxon>Bacteroidota</taxon>
        <taxon>Sphingobacteriia</taxon>
        <taxon>Sphingobacteriales</taxon>
        <taxon>Sphingobacteriaceae</taxon>
        <taxon>Mucilaginibacter</taxon>
    </lineage>
</organism>
<keyword evidence="2" id="KW-0238">DNA-binding</keyword>
<proteinExistence type="predicted"/>
<accession>A0A556MX12</accession>
<keyword evidence="1" id="KW-0805">Transcription regulation</keyword>
<evidence type="ECO:0000256" key="3">
    <source>
        <dbReference type="ARBA" id="ARBA00023163"/>
    </source>
</evidence>
<evidence type="ECO:0000256" key="2">
    <source>
        <dbReference type="ARBA" id="ARBA00023125"/>
    </source>
</evidence>
<comment type="caution">
    <text evidence="5">The sequence shown here is derived from an EMBL/GenBank/DDBJ whole genome shotgun (WGS) entry which is preliminary data.</text>
</comment>
<dbReference type="PANTHER" id="PTHR43280">
    <property type="entry name" value="ARAC-FAMILY TRANSCRIPTIONAL REGULATOR"/>
    <property type="match status" value="1"/>
</dbReference>
<evidence type="ECO:0000256" key="1">
    <source>
        <dbReference type="ARBA" id="ARBA00023015"/>
    </source>
</evidence>
<dbReference type="SUPFAM" id="SSF46689">
    <property type="entry name" value="Homeodomain-like"/>
    <property type="match status" value="2"/>
</dbReference>
<dbReference type="GO" id="GO:0003700">
    <property type="term" value="F:DNA-binding transcription factor activity"/>
    <property type="evidence" value="ECO:0007669"/>
    <property type="project" value="InterPro"/>
</dbReference>
<dbReference type="AlphaFoldDB" id="A0A556MX12"/>
<name>A0A556MX12_9SPHI</name>
<dbReference type="OrthoDB" id="9813413at2"/>
<dbReference type="InterPro" id="IPR018060">
    <property type="entry name" value="HTH_AraC"/>
</dbReference>
<protein>
    <submittedName>
        <fullName evidence="5">Helix-turn-helix transcriptional regulator</fullName>
    </submittedName>
</protein>
<dbReference type="PROSITE" id="PS01124">
    <property type="entry name" value="HTH_ARAC_FAMILY_2"/>
    <property type="match status" value="1"/>
</dbReference>
<dbReference type="RefSeq" id="WP_144248008.1">
    <property type="nucleotide sequence ID" value="NZ_VLPK01000001.1"/>
</dbReference>
<evidence type="ECO:0000313" key="6">
    <source>
        <dbReference type="Proteomes" id="UP000318733"/>
    </source>
</evidence>
<dbReference type="EMBL" id="VLPK01000001">
    <property type="protein sequence ID" value="TSJ44447.1"/>
    <property type="molecule type" value="Genomic_DNA"/>
</dbReference>
<evidence type="ECO:0000259" key="4">
    <source>
        <dbReference type="PROSITE" id="PS01124"/>
    </source>
</evidence>
<evidence type="ECO:0000313" key="5">
    <source>
        <dbReference type="EMBL" id="TSJ44447.1"/>
    </source>
</evidence>
<dbReference type="Pfam" id="PF12833">
    <property type="entry name" value="HTH_18"/>
    <property type="match status" value="1"/>
</dbReference>
<keyword evidence="6" id="KW-1185">Reference proteome</keyword>
<reference evidence="5 6" key="1">
    <citation type="submission" date="2019-07" db="EMBL/GenBank/DDBJ databases">
        <authorList>
            <person name="Huq M.A."/>
        </authorList>
    </citation>
    <scope>NUCLEOTIDE SEQUENCE [LARGE SCALE GENOMIC DNA]</scope>
    <source>
        <strain evidence="5 6">MAH-19</strain>
    </source>
</reference>
<feature type="domain" description="HTH araC/xylS-type" evidence="4">
    <location>
        <begin position="33"/>
        <end position="131"/>
    </location>
</feature>